<dbReference type="RefSeq" id="WP_002693698.1">
    <property type="nucleotide sequence ID" value="NZ_AAWS01000003.1"/>
</dbReference>
<dbReference type="Proteomes" id="UP000004095">
    <property type="component" value="Unassembled WGS sequence"/>
</dbReference>
<reference evidence="2 3" key="1">
    <citation type="submission" date="2007-01" db="EMBL/GenBank/DDBJ databases">
        <authorList>
            <person name="Haygood M."/>
            <person name="Podell S."/>
            <person name="Anderson C."/>
            <person name="Hopkinson B."/>
            <person name="Roe K."/>
            <person name="Barbeau K."/>
            <person name="Gaasterland T."/>
            <person name="Ferriera S."/>
            <person name="Johnson J."/>
            <person name="Kravitz S."/>
            <person name="Beeson K."/>
            <person name="Sutton G."/>
            <person name="Rogers Y.-H."/>
            <person name="Friedman R."/>
            <person name="Frazier M."/>
            <person name="Venter J.C."/>
        </authorList>
    </citation>
    <scope>NUCLEOTIDE SEQUENCE [LARGE SCALE GENOMIC DNA]</scope>
    <source>
        <strain evidence="2 3">ATCC 23134</strain>
    </source>
</reference>
<evidence type="ECO:0000313" key="2">
    <source>
        <dbReference type="EMBL" id="EAY31209.1"/>
    </source>
</evidence>
<dbReference type="EMBL" id="AAWS01000003">
    <property type="protein sequence ID" value="EAY31209.1"/>
    <property type="molecule type" value="Genomic_DNA"/>
</dbReference>
<feature type="region of interest" description="Disordered" evidence="1">
    <location>
        <begin position="1"/>
        <end position="20"/>
    </location>
</feature>
<dbReference type="AlphaFoldDB" id="A1ZDQ1"/>
<evidence type="ECO:0000256" key="1">
    <source>
        <dbReference type="SAM" id="MobiDB-lite"/>
    </source>
</evidence>
<name>A1ZDQ1_MICM2</name>
<comment type="caution">
    <text evidence="2">The sequence shown here is derived from an EMBL/GenBank/DDBJ whole genome shotgun (WGS) entry which is preliminary data.</text>
</comment>
<gene>
    <name evidence="2" type="ORF">M23134_04042</name>
</gene>
<feature type="compositionally biased region" description="Basic residues" evidence="1">
    <location>
        <begin position="1"/>
        <end position="10"/>
    </location>
</feature>
<accession>A1ZDQ1</accession>
<organism evidence="2 3">
    <name type="scientific">Microscilla marina ATCC 23134</name>
    <dbReference type="NCBI Taxonomy" id="313606"/>
    <lineage>
        <taxon>Bacteria</taxon>
        <taxon>Pseudomonadati</taxon>
        <taxon>Bacteroidota</taxon>
        <taxon>Cytophagia</taxon>
        <taxon>Cytophagales</taxon>
        <taxon>Microscillaceae</taxon>
        <taxon>Microscilla</taxon>
    </lineage>
</organism>
<proteinExistence type="predicted"/>
<protein>
    <submittedName>
        <fullName evidence="2">Uncharacterized protein</fullName>
    </submittedName>
</protein>
<evidence type="ECO:0000313" key="3">
    <source>
        <dbReference type="Proteomes" id="UP000004095"/>
    </source>
</evidence>
<sequence length="68" mass="7790">MNLFRKKRKQPTTGEPVPLAQANKVREAKLEYCREVCARTIAKLRRGEPLSPYEKTMTEAAIEDLINS</sequence>
<keyword evidence="3" id="KW-1185">Reference proteome</keyword>